<reference evidence="1 2" key="1">
    <citation type="submission" date="2023-05" db="EMBL/GenBank/DDBJ databases">
        <title>Novel species of genus Flectobacillus isolated from stream in China.</title>
        <authorList>
            <person name="Lu H."/>
        </authorList>
    </citation>
    <scope>NUCLEOTIDE SEQUENCE [LARGE SCALE GENOMIC DNA]</scope>
    <source>
        <strain evidence="1 2">KCTC 42575</strain>
    </source>
</reference>
<comment type="caution">
    <text evidence="1">The sequence shown here is derived from an EMBL/GenBank/DDBJ whole genome shotgun (WGS) entry which is preliminary data.</text>
</comment>
<proteinExistence type="predicted"/>
<dbReference type="RefSeq" id="WP_283344297.1">
    <property type="nucleotide sequence ID" value="NZ_JASHIF010000007.1"/>
</dbReference>
<evidence type="ECO:0000313" key="1">
    <source>
        <dbReference type="EMBL" id="MDI9859341.1"/>
    </source>
</evidence>
<name>A0ABT6Y733_9BACT</name>
<accession>A0ABT6Y733</accession>
<sequence length="62" mass="7073">MPRKKRPLIDFDLLNKSDLYINSAEAAKACGLGDKLFDREEFLAFKAARMASQETVKKKPKE</sequence>
<dbReference type="EMBL" id="JASHIF010000007">
    <property type="protein sequence ID" value="MDI9859341.1"/>
    <property type="molecule type" value="Genomic_DNA"/>
</dbReference>
<organism evidence="1 2">
    <name type="scientific">Flectobacillus roseus</name>
    <dbReference type="NCBI Taxonomy" id="502259"/>
    <lineage>
        <taxon>Bacteria</taxon>
        <taxon>Pseudomonadati</taxon>
        <taxon>Bacteroidota</taxon>
        <taxon>Cytophagia</taxon>
        <taxon>Cytophagales</taxon>
        <taxon>Flectobacillaceae</taxon>
        <taxon>Flectobacillus</taxon>
    </lineage>
</organism>
<dbReference type="Proteomes" id="UP001236507">
    <property type="component" value="Unassembled WGS sequence"/>
</dbReference>
<keyword evidence="2" id="KW-1185">Reference proteome</keyword>
<evidence type="ECO:0000313" key="2">
    <source>
        <dbReference type="Proteomes" id="UP001236507"/>
    </source>
</evidence>
<gene>
    <name evidence="1" type="ORF">QM524_08985</name>
</gene>
<protein>
    <submittedName>
        <fullName evidence="1">Uncharacterized protein</fullName>
    </submittedName>
</protein>